<organism evidence="1 2">
    <name type="scientific">Oryza meyeriana var. granulata</name>
    <dbReference type="NCBI Taxonomy" id="110450"/>
    <lineage>
        <taxon>Eukaryota</taxon>
        <taxon>Viridiplantae</taxon>
        <taxon>Streptophyta</taxon>
        <taxon>Embryophyta</taxon>
        <taxon>Tracheophyta</taxon>
        <taxon>Spermatophyta</taxon>
        <taxon>Magnoliopsida</taxon>
        <taxon>Liliopsida</taxon>
        <taxon>Poales</taxon>
        <taxon>Poaceae</taxon>
        <taxon>BOP clade</taxon>
        <taxon>Oryzoideae</taxon>
        <taxon>Oryzeae</taxon>
        <taxon>Oryzinae</taxon>
        <taxon>Oryza</taxon>
        <taxon>Oryza meyeriana</taxon>
    </lineage>
</organism>
<evidence type="ECO:0000313" key="1">
    <source>
        <dbReference type="EMBL" id="KAF0908983.1"/>
    </source>
</evidence>
<reference evidence="1 2" key="1">
    <citation type="submission" date="2019-11" db="EMBL/GenBank/DDBJ databases">
        <title>Whole genome sequence of Oryza granulata.</title>
        <authorList>
            <person name="Li W."/>
        </authorList>
    </citation>
    <scope>NUCLEOTIDE SEQUENCE [LARGE SCALE GENOMIC DNA]</scope>
    <source>
        <strain evidence="2">cv. Menghai</strain>
        <tissue evidence="1">Leaf</tissue>
    </source>
</reference>
<gene>
    <name evidence="1" type="ORF">E2562_030345</name>
</gene>
<name>A0A6G1DB64_9ORYZ</name>
<proteinExistence type="predicted"/>
<comment type="caution">
    <text evidence="1">The sequence shown here is derived from an EMBL/GenBank/DDBJ whole genome shotgun (WGS) entry which is preliminary data.</text>
</comment>
<accession>A0A6G1DB64</accession>
<sequence length="77" mass="8286">MALREEVASGCEASMCVGLPGGVHDWQGPHGSDQTARNAQEFKSRVGVDGLTLGAWLETVLGWIGLQSYQKSWVTKP</sequence>
<protein>
    <submittedName>
        <fullName evidence="1">Uncharacterized protein</fullName>
    </submittedName>
</protein>
<dbReference type="Proteomes" id="UP000479710">
    <property type="component" value="Unassembled WGS sequence"/>
</dbReference>
<evidence type="ECO:0000313" key="2">
    <source>
        <dbReference type="Proteomes" id="UP000479710"/>
    </source>
</evidence>
<keyword evidence="2" id="KW-1185">Reference proteome</keyword>
<dbReference type="AlphaFoldDB" id="A0A6G1DB64"/>
<dbReference type="EMBL" id="SPHZ02000007">
    <property type="protein sequence ID" value="KAF0908983.1"/>
    <property type="molecule type" value="Genomic_DNA"/>
</dbReference>